<accession>A0A841I077</accession>
<dbReference type="GO" id="GO:0016740">
    <property type="term" value="F:transferase activity"/>
    <property type="evidence" value="ECO:0007669"/>
    <property type="project" value="UniProtKB-KW"/>
</dbReference>
<dbReference type="RefSeq" id="WP_183985710.1">
    <property type="nucleotide sequence ID" value="NZ_JACHHG010000004.1"/>
</dbReference>
<organism evidence="2 3">
    <name type="scientific">Deinobacterium chartae</name>
    <dbReference type="NCBI Taxonomy" id="521158"/>
    <lineage>
        <taxon>Bacteria</taxon>
        <taxon>Thermotogati</taxon>
        <taxon>Deinococcota</taxon>
        <taxon>Deinococci</taxon>
        <taxon>Deinococcales</taxon>
        <taxon>Deinococcaceae</taxon>
        <taxon>Deinobacterium</taxon>
    </lineage>
</organism>
<keyword evidence="3" id="KW-1185">Reference proteome</keyword>
<dbReference type="SUPFAM" id="SSF53756">
    <property type="entry name" value="UDP-Glycosyltransferase/glycogen phosphorylase"/>
    <property type="match status" value="1"/>
</dbReference>
<dbReference type="AlphaFoldDB" id="A0A841I077"/>
<feature type="domain" description="Glycosyltransferase subfamily 4-like N-terminal" evidence="1">
    <location>
        <begin position="16"/>
        <end position="178"/>
    </location>
</feature>
<evidence type="ECO:0000259" key="1">
    <source>
        <dbReference type="Pfam" id="PF13579"/>
    </source>
</evidence>
<protein>
    <submittedName>
        <fullName evidence="2">Glycosyltransferase involved in cell wall biosynthesis</fullName>
    </submittedName>
</protein>
<gene>
    <name evidence="2" type="ORF">HNR42_001273</name>
</gene>
<dbReference type="Pfam" id="PF13579">
    <property type="entry name" value="Glyco_trans_4_4"/>
    <property type="match status" value="1"/>
</dbReference>
<dbReference type="Pfam" id="PF13692">
    <property type="entry name" value="Glyco_trans_1_4"/>
    <property type="match status" value="1"/>
</dbReference>
<sequence>MKIAYFLQLNMGPGTGVYKKVLSQARAWQQLGHVVTLFVVTKRPDVLHDLQHSNLGLQAQVETYSGSRLPAPFDGRLQAMARLVQRLEGERPDVVYTRQDLYLPPLQRLLTRQRVVVEVNTNDLGELRSASLPFMVYYRATRGLLLGRAAGLVYVSYEIAKQPHYAKFRPPHTVIGNGIALEDTRPLPAPTAGPPRLVFIGHAGQPWHGVDKILQLARLRPDWRFDLVGISAQDTPEDAPANVTLHGHLDRASYERILEAADCAVGSLALHRNSMQEASPLKVREYLAYGLPVILGYLDTDFLSGAEFILRLPNTESNVKDTLGDIERFVRSWQGRRVPREVAARLDYAHKEQERIAFFASLLESAGAREHSATRPRRVP</sequence>
<comment type="caution">
    <text evidence="2">The sequence shown here is derived from an EMBL/GenBank/DDBJ whole genome shotgun (WGS) entry which is preliminary data.</text>
</comment>
<keyword evidence="2" id="KW-0808">Transferase</keyword>
<dbReference type="InterPro" id="IPR028098">
    <property type="entry name" value="Glyco_trans_4-like_N"/>
</dbReference>
<name>A0A841I077_9DEIO</name>
<evidence type="ECO:0000313" key="3">
    <source>
        <dbReference type="Proteomes" id="UP000569951"/>
    </source>
</evidence>
<evidence type="ECO:0000313" key="2">
    <source>
        <dbReference type="EMBL" id="MBB6097850.1"/>
    </source>
</evidence>
<dbReference type="EMBL" id="JACHHG010000004">
    <property type="protein sequence ID" value="MBB6097850.1"/>
    <property type="molecule type" value="Genomic_DNA"/>
</dbReference>
<dbReference type="Gene3D" id="3.40.50.2000">
    <property type="entry name" value="Glycogen Phosphorylase B"/>
    <property type="match status" value="2"/>
</dbReference>
<dbReference type="Proteomes" id="UP000569951">
    <property type="component" value="Unassembled WGS sequence"/>
</dbReference>
<reference evidence="2 3" key="1">
    <citation type="submission" date="2020-08" db="EMBL/GenBank/DDBJ databases">
        <title>Genomic Encyclopedia of Type Strains, Phase IV (KMG-IV): sequencing the most valuable type-strain genomes for metagenomic binning, comparative biology and taxonomic classification.</title>
        <authorList>
            <person name="Goeker M."/>
        </authorList>
    </citation>
    <scope>NUCLEOTIDE SEQUENCE [LARGE SCALE GENOMIC DNA]</scope>
    <source>
        <strain evidence="2 3">DSM 21458</strain>
    </source>
</reference>
<proteinExistence type="predicted"/>